<evidence type="ECO:0000256" key="1">
    <source>
        <dbReference type="ARBA" id="ARBA00004651"/>
    </source>
</evidence>
<dbReference type="InterPro" id="IPR003838">
    <property type="entry name" value="ABC3_permease_C"/>
</dbReference>
<feature type="compositionally biased region" description="Polar residues" evidence="7">
    <location>
        <begin position="212"/>
        <end position="222"/>
    </location>
</feature>
<dbReference type="GO" id="GO:0005886">
    <property type="term" value="C:plasma membrane"/>
    <property type="evidence" value="ECO:0007669"/>
    <property type="project" value="UniProtKB-SubCell"/>
</dbReference>
<dbReference type="PANTHER" id="PTHR30572">
    <property type="entry name" value="MEMBRANE COMPONENT OF TRANSPORTER-RELATED"/>
    <property type="match status" value="1"/>
</dbReference>
<dbReference type="AlphaFoldDB" id="A0A9W4DI17"/>
<dbReference type="RefSeq" id="WP_251485564.1">
    <property type="nucleotide sequence ID" value="NZ_CAJSLV010000035.1"/>
</dbReference>
<comment type="caution">
    <text evidence="10">The sequence shown here is derived from an EMBL/GenBank/DDBJ whole genome shotgun (WGS) entry which is preliminary data.</text>
</comment>
<keyword evidence="3 8" id="KW-0812">Transmembrane</keyword>
<dbReference type="Pfam" id="PF02687">
    <property type="entry name" value="FtsX"/>
    <property type="match status" value="2"/>
</dbReference>
<dbReference type="InterPro" id="IPR050250">
    <property type="entry name" value="Macrolide_Exporter_MacB"/>
</dbReference>
<keyword evidence="5 8" id="KW-0472">Membrane</keyword>
<evidence type="ECO:0000313" key="11">
    <source>
        <dbReference type="Proteomes" id="UP001152519"/>
    </source>
</evidence>
<reference evidence="10" key="1">
    <citation type="submission" date="2021-05" db="EMBL/GenBank/DDBJ databases">
        <authorList>
            <person name="Arsene-Ploetze F."/>
        </authorList>
    </citation>
    <scope>NUCLEOTIDE SEQUENCE</scope>
    <source>
        <strain evidence="10">DSM 42138</strain>
    </source>
</reference>
<keyword evidence="11" id="KW-1185">Reference proteome</keyword>
<feature type="transmembrane region" description="Helical" evidence="8">
    <location>
        <begin position="828"/>
        <end position="850"/>
    </location>
</feature>
<accession>A0A9W4DI17</accession>
<feature type="domain" description="ABC3 transporter permease C-terminal" evidence="9">
    <location>
        <begin position="829"/>
        <end position="938"/>
    </location>
</feature>
<name>A0A9W4DI17_9ACTN</name>
<comment type="subcellular location">
    <subcellularLocation>
        <location evidence="1">Cell membrane</location>
        <topology evidence="1">Multi-pass membrane protein</topology>
    </subcellularLocation>
</comment>
<gene>
    <name evidence="10" type="ORF">SCOCK_130130</name>
</gene>
<evidence type="ECO:0000313" key="10">
    <source>
        <dbReference type="EMBL" id="CAG6391726.1"/>
    </source>
</evidence>
<sequence length="945" mass="96310">MLGFVLAQLRYRKGRAAALVGALLVAVTSFSVLTGAARTQRLSVVGTVTANARGGYDILVRPAGARSALEDGRGLVASTALANLNGGITTAQWQQIGKLPEVDVAAPVAVVGYVLTRMDAPVDLPAAAAGGGRQLYRAAMTQVSERGLTRIPAGESYTYVTDRPLRGVTDSAHSSKDPYEVDGAGAAHPVCVDPTAKTAATGPQVVLNCGTTNPQDTYNQPGPANPHATGSAQPAATTTTAWPVPLLIEAVDPASEARLAGLDKAVTWGSYLDAGRRPTSGTRTYADLTGDPNAAGRVGVTEIPVLMADRAAADEQLQVAVSRLPASAADQVAAGTDKTTLGATLPHTPGTPVTTTTVDVQQAYRTLLDGLRSGDVRETYRAGNGGTVWVSAFTTAQPVRYGSAGDGLTAQPRQPDPNLRLDYEQIDGTYPRDLDDTPVRKAVVHPAGGPWNGIAHDVHLKMVGEFDSSELSVSASGLGAVPMETYFPAQATGADPASVQALGGRSLLPNGNVAGLLSVPPSIVTSLAGLQTLDDARYFTNTGAGRGVNAAAPISVIRVRLTGALGLDALSRERVRLTAQRIHDLTGLDVDITSGSSPTPVAVGDPAGTHGRPALTLHEMWSKKGVAATVVAAVDRKSLIMFVLVLVVCALFVASATGAAVRARRTELAVLACLGWPPRKLFALVVAEVAGLGAVAGVLGAGLAIPLGRLSGLHVGAGRAVLAVPAALLLAVLAASRPALQASRSHPGAAVLPAVSAPRRPVRRAGITRLALANLRRVPGRALLGTLALAIGVAALVALAAISTAFDGTVTGTLLGDAVSVQVRGSDYAAAVIAALLGAATVADVLYLNIRDRAAEYALLSATGWPDRAVTRLVLTEAAVMAVAGAVAGAAVGLSAYAVFAGHISRAAVLPTLATVAGAITTTLLSAALPTRALRHLPLTRHLAE</sequence>
<keyword evidence="2" id="KW-1003">Cell membrane</keyword>
<feature type="transmembrane region" description="Helical" evidence="8">
    <location>
        <begin position="639"/>
        <end position="661"/>
    </location>
</feature>
<dbReference type="GO" id="GO:0022857">
    <property type="term" value="F:transmembrane transporter activity"/>
    <property type="evidence" value="ECO:0007669"/>
    <property type="project" value="TreeGrafter"/>
</dbReference>
<proteinExistence type="inferred from homology"/>
<comment type="similarity">
    <text evidence="6">Belongs to the ABC-4 integral membrane protein family.</text>
</comment>
<evidence type="ECO:0000259" key="9">
    <source>
        <dbReference type="Pfam" id="PF02687"/>
    </source>
</evidence>
<feature type="transmembrane region" description="Helical" evidence="8">
    <location>
        <begin position="782"/>
        <end position="806"/>
    </location>
</feature>
<evidence type="ECO:0000256" key="3">
    <source>
        <dbReference type="ARBA" id="ARBA00022692"/>
    </source>
</evidence>
<evidence type="ECO:0000256" key="8">
    <source>
        <dbReference type="SAM" id="Phobius"/>
    </source>
</evidence>
<feature type="transmembrane region" description="Helical" evidence="8">
    <location>
        <begin position="717"/>
        <end position="735"/>
    </location>
</feature>
<dbReference type="PANTHER" id="PTHR30572:SF4">
    <property type="entry name" value="ABC TRANSPORTER PERMEASE YTRF"/>
    <property type="match status" value="1"/>
</dbReference>
<protein>
    <submittedName>
        <fullName evidence="10">ABC transporter permease</fullName>
    </submittedName>
</protein>
<dbReference type="EMBL" id="CAJSLV010000035">
    <property type="protein sequence ID" value="CAG6391726.1"/>
    <property type="molecule type" value="Genomic_DNA"/>
</dbReference>
<evidence type="ECO:0000256" key="7">
    <source>
        <dbReference type="SAM" id="MobiDB-lite"/>
    </source>
</evidence>
<dbReference type="Proteomes" id="UP001152519">
    <property type="component" value="Unassembled WGS sequence"/>
</dbReference>
<keyword evidence="4 8" id="KW-1133">Transmembrane helix</keyword>
<evidence type="ECO:0000256" key="2">
    <source>
        <dbReference type="ARBA" id="ARBA00022475"/>
    </source>
</evidence>
<feature type="transmembrane region" description="Helical" evidence="8">
    <location>
        <begin position="907"/>
        <end position="929"/>
    </location>
</feature>
<evidence type="ECO:0000256" key="6">
    <source>
        <dbReference type="ARBA" id="ARBA00038076"/>
    </source>
</evidence>
<feature type="transmembrane region" description="Helical" evidence="8">
    <location>
        <begin position="878"/>
        <end position="901"/>
    </location>
</feature>
<evidence type="ECO:0000256" key="4">
    <source>
        <dbReference type="ARBA" id="ARBA00022989"/>
    </source>
</evidence>
<evidence type="ECO:0000256" key="5">
    <source>
        <dbReference type="ARBA" id="ARBA00023136"/>
    </source>
</evidence>
<feature type="region of interest" description="Disordered" evidence="7">
    <location>
        <begin position="212"/>
        <end position="236"/>
    </location>
</feature>
<feature type="transmembrane region" description="Helical" evidence="8">
    <location>
        <begin position="681"/>
        <end position="705"/>
    </location>
</feature>
<feature type="domain" description="ABC3 transporter permease C-terminal" evidence="9">
    <location>
        <begin position="640"/>
        <end position="746"/>
    </location>
</feature>
<organism evidence="10 11">
    <name type="scientific">Actinacidiphila cocklensis</name>
    <dbReference type="NCBI Taxonomy" id="887465"/>
    <lineage>
        <taxon>Bacteria</taxon>
        <taxon>Bacillati</taxon>
        <taxon>Actinomycetota</taxon>
        <taxon>Actinomycetes</taxon>
        <taxon>Kitasatosporales</taxon>
        <taxon>Streptomycetaceae</taxon>
        <taxon>Actinacidiphila</taxon>
    </lineage>
</organism>